<keyword evidence="2" id="KW-0472">Membrane</keyword>
<evidence type="ECO:0000256" key="2">
    <source>
        <dbReference type="SAM" id="Phobius"/>
    </source>
</evidence>
<dbReference type="EMBL" id="JRUQ01000050">
    <property type="protein sequence ID" value="KGT90525.1"/>
    <property type="molecule type" value="Genomic_DNA"/>
</dbReference>
<evidence type="ECO:0000313" key="3">
    <source>
        <dbReference type="EMBL" id="KGT90525.1"/>
    </source>
</evidence>
<comment type="caution">
    <text evidence="3">The sequence shown here is derived from an EMBL/GenBank/DDBJ whole genome shotgun (WGS) entry which is preliminary data.</text>
</comment>
<dbReference type="eggNOG" id="ENOG5033GXB">
    <property type="taxonomic scope" value="Bacteria"/>
</dbReference>
<keyword evidence="2" id="KW-0812">Transmembrane</keyword>
<feature type="compositionally biased region" description="Basic and acidic residues" evidence="1">
    <location>
        <begin position="52"/>
        <end position="61"/>
    </location>
</feature>
<dbReference type="Pfam" id="PF11162">
    <property type="entry name" value="DUF2946"/>
    <property type="match status" value="1"/>
</dbReference>
<name>A0A0A3YVB7_9GAMM</name>
<dbReference type="OrthoDB" id="6507184at2"/>
<dbReference type="Proteomes" id="UP000030351">
    <property type="component" value="Unassembled WGS sequence"/>
</dbReference>
<dbReference type="STRING" id="371042.NG99_17760"/>
<keyword evidence="4" id="KW-1185">Reference proteome</keyword>
<evidence type="ECO:0000256" key="1">
    <source>
        <dbReference type="SAM" id="MobiDB-lite"/>
    </source>
</evidence>
<gene>
    <name evidence="3" type="ORF">NG99_17760</name>
</gene>
<dbReference type="RefSeq" id="WP_034895815.1">
    <property type="nucleotide sequence ID" value="NZ_JRUQ01000050.1"/>
</dbReference>
<feature type="region of interest" description="Disordered" evidence="1">
    <location>
        <begin position="40"/>
        <end position="64"/>
    </location>
</feature>
<dbReference type="AlphaFoldDB" id="A0A0A3YVB7"/>
<protein>
    <recommendedName>
        <fullName evidence="5">DUF2946 domain-containing protein</fullName>
    </recommendedName>
</protein>
<evidence type="ECO:0000313" key="4">
    <source>
        <dbReference type="Proteomes" id="UP000030351"/>
    </source>
</evidence>
<organism evidence="3 4">
    <name type="scientific">Erwinia typographi</name>
    <dbReference type="NCBI Taxonomy" id="371042"/>
    <lineage>
        <taxon>Bacteria</taxon>
        <taxon>Pseudomonadati</taxon>
        <taxon>Pseudomonadota</taxon>
        <taxon>Gammaproteobacteria</taxon>
        <taxon>Enterobacterales</taxon>
        <taxon>Erwiniaceae</taxon>
        <taxon>Erwinia</taxon>
    </lineage>
</organism>
<dbReference type="InterPro" id="IPR021333">
    <property type="entry name" value="DUF2946"/>
</dbReference>
<accession>A0A0A3YVB7</accession>
<proteinExistence type="predicted"/>
<feature type="transmembrane region" description="Helical" evidence="2">
    <location>
        <begin position="121"/>
        <end position="140"/>
    </location>
</feature>
<keyword evidence="2" id="KW-1133">Transmembrane helix</keyword>
<evidence type="ECO:0008006" key="5">
    <source>
        <dbReference type="Google" id="ProtNLM"/>
    </source>
</evidence>
<sequence length="171" mass="18898">MFSLIRLSRNKLPACIAIIAILLLFVAPEVSKTLEHRRMENHNEQPATPDADNMHSVHDADSSSNVDDMSGMMEGMAMSSAEMPLHHDMPPHAQQPSPMPGMAGMMSGSMMDDIACNYCVMLLHLPLMLWIFVAIIWLIIRVANAPPPRLILPTFTLFFPGTAQPRAPPVN</sequence>
<reference evidence="3 4" key="1">
    <citation type="submission" date="2014-10" db="EMBL/GenBank/DDBJ databases">
        <title>Genome sequence of Erwinia typographi M043b.</title>
        <authorList>
            <person name="Chan K.-G."/>
            <person name="Tan W.-S."/>
        </authorList>
    </citation>
    <scope>NUCLEOTIDE SEQUENCE [LARGE SCALE GENOMIC DNA]</scope>
    <source>
        <strain evidence="3 4">M043b</strain>
    </source>
</reference>